<protein>
    <recommendedName>
        <fullName evidence="4">Transmembrane protein</fullName>
    </recommendedName>
</protein>
<accession>A0A0R0DNT2</accession>
<dbReference type="AlphaFoldDB" id="A0A0R0DNT2"/>
<sequence>MLRVFAWCVFALSLLVAGVSFASFTPAISLVVPMAAIAALLAWRGVRLPAALAGVCCLLALWASPLPVFRPGPHWPFTLCALAGLLLLAIALLRPRQGA</sequence>
<dbReference type="EMBL" id="LDJM01000001">
    <property type="protein sequence ID" value="KRG79700.1"/>
    <property type="molecule type" value="Genomic_DNA"/>
</dbReference>
<feature type="transmembrane region" description="Helical" evidence="1">
    <location>
        <begin position="50"/>
        <end position="69"/>
    </location>
</feature>
<dbReference type="PATRIC" id="fig|336566.3.peg.4"/>
<organism evidence="2 3">
    <name type="scientific">Stenotrophomonas ginsengisoli</name>
    <dbReference type="NCBI Taxonomy" id="336566"/>
    <lineage>
        <taxon>Bacteria</taxon>
        <taxon>Pseudomonadati</taxon>
        <taxon>Pseudomonadota</taxon>
        <taxon>Gammaproteobacteria</taxon>
        <taxon>Lysobacterales</taxon>
        <taxon>Lysobacteraceae</taxon>
        <taxon>Stenotrophomonas</taxon>
    </lineage>
</organism>
<feature type="transmembrane region" description="Helical" evidence="1">
    <location>
        <begin position="75"/>
        <end position="93"/>
    </location>
</feature>
<comment type="caution">
    <text evidence="2">The sequence shown here is derived from an EMBL/GenBank/DDBJ whole genome shotgun (WGS) entry which is preliminary data.</text>
</comment>
<gene>
    <name evidence="2" type="ORF">ABB30_00020</name>
</gene>
<keyword evidence="1" id="KW-0812">Transmembrane</keyword>
<keyword evidence="1" id="KW-1133">Transmembrane helix</keyword>
<dbReference type="Proteomes" id="UP000050956">
    <property type="component" value="Unassembled WGS sequence"/>
</dbReference>
<keyword evidence="3" id="KW-1185">Reference proteome</keyword>
<keyword evidence="1" id="KW-0472">Membrane</keyword>
<name>A0A0R0DNT2_9GAMM</name>
<reference evidence="2 3" key="1">
    <citation type="submission" date="2015-05" db="EMBL/GenBank/DDBJ databases">
        <title>Genome sequencing and analysis of members of genus Stenotrophomonas.</title>
        <authorList>
            <person name="Patil P.P."/>
            <person name="Midha S."/>
            <person name="Patil P.B."/>
        </authorList>
    </citation>
    <scope>NUCLEOTIDE SEQUENCE [LARGE SCALE GENOMIC DNA]</scope>
    <source>
        <strain evidence="2 3">DSM 24757</strain>
    </source>
</reference>
<dbReference type="STRING" id="336566.ABB30_00020"/>
<evidence type="ECO:0000313" key="3">
    <source>
        <dbReference type="Proteomes" id="UP000050956"/>
    </source>
</evidence>
<proteinExistence type="predicted"/>
<dbReference type="RefSeq" id="WP_057636194.1">
    <property type="nucleotide sequence ID" value="NZ_LDJM01000001.1"/>
</dbReference>
<evidence type="ECO:0000256" key="1">
    <source>
        <dbReference type="SAM" id="Phobius"/>
    </source>
</evidence>
<evidence type="ECO:0008006" key="4">
    <source>
        <dbReference type="Google" id="ProtNLM"/>
    </source>
</evidence>
<evidence type="ECO:0000313" key="2">
    <source>
        <dbReference type="EMBL" id="KRG79700.1"/>
    </source>
</evidence>